<feature type="compositionally biased region" description="Basic residues" evidence="1">
    <location>
        <begin position="32"/>
        <end position="63"/>
    </location>
</feature>
<dbReference type="Proteomes" id="UP001178507">
    <property type="component" value="Unassembled WGS sequence"/>
</dbReference>
<reference evidence="2" key="1">
    <citation type="submission" date="2023-08" db="EMBL/GenBank/DDBJ databases">
        <authorList>
            <person name="Chen Y."/>
            <person name="Shah S."/>
            <person name="Dougan E. K."/>
            <person name="Thang M."/>
            <person name="Chan C."/>
        </authorList>
    </citation>
    <scope>NUCLEOTIDE SEQUENCE</scope>
</reference>
<protein>
    <submittedName>
        <fullName evidence="2">Uncharacterized protein</fullName>
    </submittedName>
</protein>
<evidence type="ECO:0000256" key="1">
    <source>
        <dbReference type="SAM" id="MobiDB-lite"/>
    </source>
</evidence>
<evidence type="ECO:0000313" key="3">
    <source>
        <dbReference type="Proteomes" id="UP001178507"/>
    </source>
</evidence>
<feature type="region of interest" description="Disordered" evidence="1">
    <location>
        <begin position="120"/>
        <end position="152"/>
    </location>
</feature>
<feature type="compositionally biased region" description="Basic and acidic residues" evidence="1">
    <location>
        <begin position="121"/>
        <end position="137"/>
    </location>
</feature>
<keyword evidence="3" id="KW-1185">Reference proteome</keyword>
<organism evidence="2 3">
    <name type="scientific">Effrenium voratum</name>
    <dbReference type="NCBI Taxonomy" id="2562239"/>
    <lineage>
        <taxon>Eukaryota</taxon>
        <taxon>Sar</taxon>
        <taxon>Alveolata</taxon>
        <taxon>Dinophyceae</taxon>
        <taxon>Suessiales</taxon>
        <taxon>Symbiodiniaceae</taxon>
        <taxon>Effrenium</taxon>
    </lineage>
</organism>
<name>A0AA36HMW6_9DINO</name>
<accession>A0AA36HMW6</accession>
<evidence type="ECO:0000313" key="2">
    <source>
        <dbReference type="EMBL" id="CAJ1371118.1"/>
    </source>
</evidence>
<dbReference type="AlphaFoldDB" id="A0AA36HMW6"/>
<dbReference type="EMBL" id="CAUJNA010000057">
    <property type="protein sequence ID" value="CAJ1371118.1"/>
    <property type="molecule type" value="Genomic_DNA"/>
</dbReference>
<sequence>MATSNVQAAVLLLPVSGERCSHALMAKAHTKARRRVPGKRSSKAVTKRQQKIKKRHDKRKARAHKDVDALADRLTNVAGPVAKTVKAVTRAQDDDMNAVKAPAAPREDLKKKLRAKLAGHALDRTQGLEKGLADHGGLKKRTPGSRREMDES</sequence>
<gene>
    <name evidence="2" type="ORF">EVOR1521_LOCUS1516</name>
</gene>
<proteinExistence type="predicted"/>
<comment type="caution">
    <text evidence="2">The sequence shown here is derived from an EMBL/GenBank/DDBJ whole genome shotgun (WGS) entry which is preliminary data.</text>
</comment>
<feature type="region of interest" description="Disordered" evidence="1">
    <location>
        <begin position="32"/>
        <end position="68"/>
    </location>
</feature>